<dbReference type="NCBIfam" id="TIGR02937">
    <property type="entry name" value="sigma70-ECF"/>
    <property type="match status" value="1"/>
</dbReference>
<keyword evidence="3" id="KW-0731">Sigma factor</keyword>
<evidence type="ECO:0000256" key="2">
    <source>
        <dbReference type="ARBA" id="ARBA00023015"/>
    </source>
</evidence>
<feature type="domain" description="RNA polymerase sigma factor 70 region 4 type 2" evidence="6">
    <location>
        <begin position="104"/>
        <end position="153"/>
    </location>
</feature>
<evidence type="ECO:0000259" key="5">
    <source>
        <dbReference type="Pfam" id="PF04542"/>
    </source>
</evidence>
<keyword evidence="4" id="KW-0804">Transcription</keyword>
<evidence type="ECO:0000259" key="6">
    <source>
        <dbReference type="Pfam" id="PF08281"/>
    </source>
</evidence>
<dbReference type="InterPro" id="IPR013249">
    <property type="entry name" value="RNA_pol_sigma70_r4_t2"/>
</dbReference>
<dbReference type="PANTHER" id="PTHR43133">
    <property type="entry name" value="RNA POLYMERASE ECF-TYPE SIGMA FACTO"/>
    <property type="match status" value="1"/>
</dbReference>
<keyword evidence="8" id="KW-1185">Reference proteome</keyword>
<name>A0ABT8KLU5_9BACT</name>
<organism evidence="7 8">
    <name type="scientific">Splendidivirga corallicola</name>
    <dbReference type="NCBI Taxonomy" id="3051826"/>
    <lineage>
        <taxon>Bacteria</taxon>
        <taxon>Pseudomonadati</taxon>
        <taxon>Bacteroidota</taxon>
        <taxon>Cytophagia</taxon>
        <taxon>Cytophagales</taxon>
        <taxon>Splendidivirgaceae</taxon>
        <taxon>Splendidivirga</taxon>
    </lineage>
</organism>
<sequence>MKHKKFVSIIKKHQNLIYKICNSYCNSQNQKDLEQEIIIQLWNSFDKYDGRVKISTWIYKIALNTAISYYRKSLVEKKRLSSIDESLFSFSGYDFEMDQNVKLLYQFIEKLNYLDKAIILLYLDNYKYQEISEIIGISKTNVATKINRIKSKLKNQFENVK</sequence>
<dbReference type="SUPFAM" id="SSF88659">
    <property type="entry name" value="Sigma3 and sigma4 domains of RNA polymerase sigma factors"/>
    <property type="match status" value="1"/>
</dbReference>
<evidence type="ECO:0000313" key="8">
    <source>
        <dbReference type="Proteomes" id="UP001172082"/>
    </source>
</evidence>
<evidence type="ECO:0000256" key="1">
    <source>
        <dbReference type="ARBA" id="ARBA00010641"/>
    </source>
</evidence>
<dbReference type="InterPro" id="IPR013325">
    <property type="entry name" value="RNA_pol_sigma_r2"/>
</dbReference>
<proteinExistence type="inferred from homology"/>
<dbReference type="InterPro" id="IPR007627">
    <property type="entry name" value="RNA_pol_sigma70_r2"/>
</dbReference>
<evidence type="ECO:0000313" key="7">
    <source>
        <dbReference type="EMBL" id="MDN5201695.1"/>
    </source>
</evidence>
<dbReference type="Pfam" id="PF04542">
    <property type="entry name" value="Sigma70_r2"/>
    <property type="match status" value="1"/>
</dbReference>
<keyword evidence="2" id="KW-0805">Transcription regulation</keyword>
<dbReference type="EMBL" id="JAUJEA010000003">
    <property type="protein sequence ID" value="MDN5201695.1"/>
    <property type="molecule type" value="Genomic_DNA"/>
</dbReference>
<dbReference type="InterPro" id="IPR036388">
    <property type="entry name" value="WH-like_DNA-bd_sf"/>
</dbReference>
<dbReference type="Proteomes" id="UP001172082">
    <property type="component" value="Unassembled WGS sequence"/>
</dbReference>
<dbReference type="PANTHER" id="PTHR43133:SF45">
    <property type="entry name" value="RNA POLYMERASE ECF-TYPE SIGMA FACTOR"/>
    <property type="match status" value="1"/>
</dbReference>
<comment type="caution">
    <text evidence="7">The sequence shown here is derived from an EMBL/GenBank/DDBJ whole genome shotgun (WGS) entry which is preliminary data.</text>
</comment>
<dbReference type="InterPro" id="IPR014284">
    <property type="entry name" value="RNA_pol_sigma-70_dom"/>
</dbReference>
<reference evidence="7" key="1">
    <citation type="submission" date="2023-06" db="EMBL/GenBank/DDBJ databases">
        <title>Genomic of Parafulvivirga corallium.</title>
        <authorList>
            <person name="Wang G."/>
        </authorList>
    </citation>
    <scope>NUCLEOTIDE SEQUENCE</scope>
    <source>
        <strain evidence="7">BMA10</strain>
    </source>
</reference>
<evidence type="ECO:0000256" key="4">
    <source>
        <dbReference type="ARBA" id="ARBA00023163"/>
    </source>
</evidence>
<gene>
    <name evidence="7" type="ORF">QQ008_09990</name>
</gene>
<dbReference type="InterPro" id="IPR013324">
    <property type="entry name" value="RNA_pol_sigma_r3/r4-like"/>
</dbReference>
<accession>A0ABT8KLU5</accession>
<dbReference type="Pfam" id="PF08281">
    <property type="entry name" value="Sigma70_r4_2"/>
    <property type="match status" value="1"/>
</dbReference>
<comment type="similarity">
    <text evidence="1">Belongs to the sigma-70 factor family. ECF subfamily.</text>
</comment>
<dbReference type="InterPro" id="IPR039425">
    <property type="entry name" value="RNA_pol_sigma-70-like"/>
</dbReference>
<dbReference type="RefSeq" id="WP_346751723.1">
    <property type="nucleotide sequence ID" value="NZ_JAUJEA010000003.1"/>
</dbReference>
<dbReference type="Gene3D" id="1.10.10.10">
    <property type="entry name" value="Winged helix-like DNA-binding domain superfamily/Winged helix DNA-binding domain"/>
    <property type="match status" value="1"/>
</dbReference>
<feature type="domain" description="RNA polymerase sigma-70 region 2" evidence="5">
    <location>
        <begin position="10"/>
        <end position="72"/>
    </location>
</feature>
<dbReference type="SUPFAM" id="SSF88946">
    <property type="entry name" value="Sigma2 domain of RNA polymerase sigma factors"/>
    <property type="match status" value="1"/>
</dbReference>
<protein>
    <submittedName>
        <fullName evidence="7">Sigma-70 family RNA polymerase sigma factor</fullName>
    </submittedName>
</protein>
<evidence type="ECO:0000256" key="3">
    <source>
        <dbReference type="ARBA" id="ARBA00023082"/>
    </source>
</evidence>
<dbReference type="Gene3D" id="1.10.1740.10">
    <property type="match status" value="1"/>
</dbReference>